<evidence type="ECO:0000313" key="3">
    <source>
        <dbReference type="Proteomes" id="UP000007306"/>
    </source>
</evidence>
<evidence type="ECO:0000256" key="1">
    <source>
        <dbReference type="SAM" id="MobiDB-lite"/>
    </source>
</evidence>
<dbReference type="HOGENOM" id="CLU_907286_0_0_1"/>
<dbReference type="Proteomes" id="UP000007306">
    <property type="component" value="Chromosome 6"/>
</dbReference>
<feature type="region of interest" description="Disordered" evidence="1">
    <location>
        <begin position="216"/>
        <end position="271"/>
    </location>
</feature>
<dbReference type="PANTHER" id="PTHR35317">
    <property type="entry name" value="OS04G0629600 PROTEIN"/>
    <property type="match status" value="1"/>
</dbReference>
<feature type="compositionally biased region" description="Basic and acidic residues" evidence="1">
    <location>
        <begin position="233"/>
        <end position="247"/>
    </location>
</feature>
<dbReference type="eggNOG" id="KOG0017">
    <property type="taxonomic scope" value="Eukaryota"/>
</dbReference>
<reference evidence="2 3" key="2">
    <citation type="submission" date="2018-04" db="EMBL/GenBank/DDBJ databases">
        <title>OglaRS2 (Oryza glaberrima Reference Sequence Version 2).</title>
        <authorList>
            <person name="Zhang J."/>
            <person name="Kudrna D."/>
            <person name="Lee S."/>
            <person name="Talag J."/>
            <person name="Rajasekar S."/>
            <person name="Wing R.A."/>
        </authorList>
    </citation>
    <scope>NUCLEOTIDE SEQUENCE [LARGE SCALE GENOMIC DNA]</scope>
    <source>
        <strain evidence="2 3">cv. IRGC 96717</strain>
    </source>
</reference>
<dbReference type="Pfam" id="PF14223">
    <property type="entry name" value="Retrotran_gag_2"/>
    <property type="match status" value="1"/>
</dbReference>
<keyword evidence="3" id="KW-1185">Reference proteome</keyword>
<organism evidence="2 3">
    <name type="scientific">Oryza glaberrima</name>
    <name type="common">African rice</name>
    <dbReference type="NCBI Taxonomy" id="4538"/>
    <lineage>
        <taxon>Eukaryota</taxon>
        <taxon>Viridiplantae</taxon>
        <taxon>Streptophyta</taxon>
        <taxon>Embryophyta</taxon>
        <taxon>Tracheophyta</taxon>
        <taxon>Spermatophyta</taxon>
        <taxon>Magnoliopsida</taxon>
        <taxon>Liliopsida</taxon>
        <taxon>Poales</taxon>
        <taxon>Poaceae</taxon>
        <taxon>BOP clade</taxon>
        <taxon>Oryzoideae</taxon>
        <taxon>Oryzeae</taxon>
        <taxon>Oryzinae</taxon>
        <taxon>Oryza</taxon>
    </lineage>
</organism>
<protein>
    <submittedName>
        <fullName evidence="2">Uncharacterized protein</fullName>
    </submittedName>
</protein>
<dbReference type="PANTHER" id="PTHR35317:SF38">
    <property type="entry name" value="RNA-DIRECTED DNA POLYMERASE"/>
    <property type="match status" value="1"/>
</dbReference>
<dbReference type="STRING" id="4538.I1Q4M4"/>
<dbReference type="AlphaFoldDB" id="I1Q4M4"/>
<accession>I1Q4M4</accession>
<dbReference type="Gramene" id="ORGLA06G0208700.1">
    <property type="protein sequence ID" value="ORGLA06G0208700.1"/>
    <property type="gene ID" value="ORGLA06G0208700"/>
</dbReference>
<dbReference type="OMA" id="FENMMFR"/>
<dbReference type="EnsemblPlants" id="ORGLA06G0208700.1">
    <property type="protein sequence ID" value="ORGLA06G0208700.1"/>
    <property type="gene ID" value="ORGLA06G0208700"/>
</dbReference>
<sequence>MKIGDGSTSDASVERVVPNSSVMELLLLTKANYHQWAFVMRVSLEALELWDAVEAVTKDRTKDRRALATILHAVPPKMKVGLAVKTSAKEAWDSVKKMRAGDDRVKSASVQRFMKEFENMMFRDGETVGDFAMRINGPTASLRDLGEEMEDSHVVKVLRVVPKRLKQVAVAIEMLEDMDDMSVEELVGRLQVAVDADVEDQTEVHGGQLLLAEEQWEASRRQRGSKQHTASGVRHDNGKKGDDRGGDCEDDDDDGSSTSLGLDRQDPVECAPLDRIPSNALHSIAWLVKLS</sequence>
<name>I1Q4M4_ORYGL</name>
<evidence type="ECO:0000313" key="2">
    <source>
        <dbReference type="EnsemblPlants" id="ORGLA06G0208700.1"/>
    </source>
</evidence>
<proteinExistence type="predicted"/>
<reference evidence="2" key="1">
    <citation type="submission" date="2015-06" db="UniProtKB">
        <authorList>
            <consortium name="EnsemblPlants"/>
        </authorList>
    </citation>
    <scope>IDENTIFICATION</scope>
</reference>